<dbReference type="InterPro" id="IPR036055">
    <property type="entry name" value="LDL_receptor-like_sf"/>
</dbReference>
<dbReference type="AlphaFoldDB" id="A0A7E4WCZ1"/>
<feature type="transmembrane region" description="Helical" evidence="4">
    <location>
        <begin position="123"/>
        <end position="144"/>
    </location>
</feature>
<evidence type="ECO:0000256" key="3">
    <source>
        <dbReference type="SAM" id="MobiDB-lite"/>
    </source>
</evidence>
<keyword evidence="4" id="KW-0472">Membrane</keyword>
<feature type="region of interest" description="Disordered" evidence="3">
    <location>
        <begin position="1"/>
        <end position="42"/>
    </location>
</feature>
<dbReference type="PROSITE" id="PS50068">
    <property type="entry name" value="LDLRA_2"/>
    <property type="match status" value="1"/>
</dbReference>
<dbReference type="InterPro" id="IPR002172">
    <property type="entry name" value="LDrepeatLR_classA_rpt"/>
</dbReference>
<evidence type="ECO:0000256" key="1">
    <source>
        <dbReference type="ARBA" id="ARBA00023157"/>
    </source>
</evidence>
<evidence type="ECO:0000256" key="4">
    <source>
        <dbReference type="SAM" id="Phobius"/>
    </source>
</evidence>
<dbReference type="SMART" id="SM00192">
    <property type="entry name" value="LDLa"/>
    <property type="match status" value="1"/>
</dbReference>
<comment type="caution">
    <text evidence="2">Lacks conserved residue(s) required for the propagation of feature annotation.</text>
</comment>
<dbReference type="CDD" id="cd00112">
    <property type="entry name" value="LDLa"/>
    <property type="match status" value="1"/>
</dbReference>
<keyword evidence="5" id="KW-1185">Reference proteome</keyword>
<evidence type="ECO:0000313" key="6">
    <source>
        <dbReference type="WBParaSite" id="Pan_g9858.t1"/>
    </source>
</evidence>
<protein>
    <submittedName>
        <fullName evidence="6">EGF-like domain-containing protein</fullName>
    </submittedName>
</protein>
<keyword evidence="4" id="KW-0812">Transmembrane</keyword>
<dbReference type="Gene3D" id="4.10.400.10">
    <property type="entry name" value="Low-density Lipoprotein Receptor"/>
    <property type="match status" value="1"/>
</dbReference>
<dbReference type="PROSITE" id="PS01209">
    <property type="entry name" value="LDLRA_1"/>
    <property type="match status" value="1"/>
</dbReference>
<reference evidence="6" key="2">
    <citation type="submission" date="2020-10" db="UniProtKB">
        <authorList>
            <consortium name="WormBaseParasite"/>
        </authorList>
    </citation>
    <scope>IDENTIFICATION</scope>
</reference>
<dbReference type="SUPFAM" id="SSF57424">
    <property type="entry name" value="LDL receptor-like module"/>
    <property type="match status" value="1"/>
</dbReference>
<dbReference type="PANTHER" id="PTHR21105:SF0">
    <property type="entry name" value="GH16255P"/>
    <property type="match status" value="1"/>
</dbReference>
<proteinExistence type="predicted"/>
<reference evidence="5" key="1">
    <citation type="journal article" date="2013" name="Genetics">
        <title>The draft genome and transcriptome of Panagrellus redivivus are shaped by the harsh demands of a free-living lifestyle.</title>
        <authorList>
            <person name="Srinivasan J."/>
            <person name="Dillman A.R."/>
            <person name="Macchietto M.G."/>
            <person name="Heikkinen L."/>
            <person name="Lakso M."/>
            <person name="Fracchia K.M."/>
            <person name="Antoshechkin I."/>
            <person name="Mortazavi A."/>
            <person name="Wong G."/>
            <person name="Sternberg P.W."/>
        </authorList>
    </citation>
    <scope>NUCLEOTIDE SEQUENCE [LARGE SCALE GENOMIC DNA]</scope>
    <source>
        <strain evidence="5">MT8872</strain>
    </source>
</reference>
<keyword evidence="4" id="KW-1133">Transmembrane helix</keyword>
<dbReference type="InterPro" id="IPR023415">
    <property type="entry name" value="LDLR_class-A_CS"/>
</dbReference>
<accession>A0A7E4WCZ1</accession>
<name>A0A7E4WCZ1_PANRE</name>
<feature type="compositionally biased region" description="Basic and acidic residues" evidence="3">
    <location>
        <begin position="32"/>
        <end position="41"/>
    </location>
</feature>
<dbReference type="GO" id="GO:0043410">
    <property type="term" value="P:positive regulation of MAPK cascade"/>
    <property type="evidence" value="ECO:0007669"/>
    <property type="project" value="TreeGrafter"/>
</dbReference>
<dbReference type="PANTHER" id="PTHR21105">
    <property type="entry name" value="GH16255P"/>
    <property type="match status" value="1"/>
</dbReference>
<evidence type="ECO:0000313" key="5">
    <source>
        <dbReference type="Proteomes" id="UP000492821"/>
    </source>
</evidence>
<dbReference type="Proteomes" id="UP000492821">
    <property type="component" value="Unassembled WGS sequence"/>
</dbReference>
<dbReference type="WBParaSite" id="Pan_g9858.t1">
    <property type="protein sequence ID" value="Pan_g9858.t1"/>
    <property type="gene ID" value="Pan_g9858"/>
</dbReference>
<sequence>MVMVASDTRSGELQMHCPMRCGGGARPAGNNGRDDDGDKAQKKSRSFVNAFFFRVRKRRTTNVVDDVVGAAPGCVCHRDSHHFLLSPPRLQNQNPPSVPPDLSSAITSGVPRRAAMRPAGPPVSSYLLVGAILTIGLANVISALEQPAHQPKAVETEFRRLIETLRDETSHRLLRDTGIRRISPMASAAVISGEDILNNDDDPLVAPARLTPSASAAFRSRRSLRHHHRRRRKGCPAIGGKTHFLCPSRRDGYDVCINREQLCDAVHDCPKGEDEDPHHCMFYQPIDDQLKTLSHALLLLVDNVMGREQPRAEL</sequence>
<organism evidence="5 6">
    <name type="scientific">Panagrellus redivivus</name>
    <name type="common">Microworm</name>
    <dbReference type="NCBI Taxonomy" id="6233"/>
    <lineage>
        <taxon>Eukaryota</taxon>
        <taxon>Metazoa</taxon>
        <taxon>Ecdysozoa</taxon>
        <taxon>Nematoda</taxon>
        <taxon>Chromadorea</taxon>
        <taxon>Rhabditida</taxon>
        <taxon>Tylenchina</taxon>
        <taxon>Panagrolaimomorpha</taxon>
        <taxon>Panagrolaimoidea</taxon>
        <taxon>Panagrolaimidae</taxon>
        <taxon>Panagrellus</taxon>
    </lineage>
</organism>
<keyword evidence="1" id="KW-1015">Disulfide bond</keyword>
<evidence type="ECO:0000256" key="2">
    <source>
        <dbReference type="PROSITE-ProRule" id="PRU00124"/>
    </source>
</evidence>
<dbReference type="GO" id="GO:0043195">
    <property type="term" value="C:terminal bouton"/>
    <property type="evidence" value="ECO:0007669"/>
    <property type="project" value="TreeGrafter"/>
</dbReference>
<dbReference type="GO" id="GO:0030297">
    <property type="term" value="F:transmembrane receptor protein tyrosine kinase activator activity"/>
    <property type="evidence" value="ECO:0007669"/>
    <property type="project" value="TreeGrafter"/>
</dbReference>